<dbReference type="InterPro" id="IPR000835">
    <property type="entry name" value="HTH_MarR-typ"/>
</dbReference>
<gene>
    <name evidence="3" type="ORF">EKO23_07910</name>
</gene>
<dbReference type="Pfam" id="PF12802">
    <property type="entry name" value="MarR_2"/>
    <property type="match status" value="1"/>
</dbReference>
<dbReference type="SUPFAM" id="SSF53067">
    <property type="entry name" value="Actin-like ATPase domain"/>
    <property type="match status" value="2"/>
</dbReference>
<dbReference type="RefSeq" id="WP_134715953.1">
    <property type="nucleotide sequence ID" value="NZ_SDKM01000009.1"/>
</dbReference>
<organism evidence="3 4">
    <name type="scientific">Nocardioides guangzhouensis</name>
    <dbReference type="NCBI Taxonomy" id="2497878"/>
    <lineage>
        <taxon>Bacteria</taxon>
        <taxon>Bacillati</taxon>
        <taxon>Actinomycetota</taxon>
        <taxon>Actinomycetes</taxon>
        <taxon>Propionibacteriales</taxon>
        <taxon>Nocardioidaceae</taxon>
        <taxon>Nocardioides</taxon>
    </lineage>
</organism>
<dbReference type="EMBL" id="SDKM01000009">
    <property type="protein sequence ID" value="RYP86887.1"/>
    <property type="molecule type" value="Genomic_DNA"/>
</dbReference>
<dbReference type="OrthoDB" id="5174513at2"/>
<evidence type="ECO:0000259" key="2">
    <source>
        <dbReference type="Pfam" id="PF12802"/>
    </source>
</evidence>
<dbReference type="Pfam" id="PF00480">
    <property type="entry name" value="ROK"/>
    <property type="match status" value="1"/>
</dbReference>
<feature type="domain" description="HTH marR-type" evidence="2">
    <location>
        <begin position="26"/>
        <end position="71"/>
    </location>
</feature>
<dbReference type="InterPro" id="IPR036388">
    <property type="entry name" value="WH-like_DNA-bd_sf"/>
</dbReference>
<protein>
    <submittedName>
        <fullName evidence="3">ROK family transcriptional regulator</fullName>
    </submittedName>
</protein>
<comment type="caution">
    <text evidence="3">The sequence shown here is derived from an EMBL/GenBank/DDBJ whole genome shotgun (WGS) entry which is preliminary data.</text>
</comment>
<dbReference type="InterPro" id="IPR036390">
    <property type="entry name" value="WH_DNA-bd_sf"/>
</dbReference>
<evidence type="ECO:0000256" key="1">
    <source>
        <dbReference type="ARBA" id="ARBA00006479"/>
    </source>
</evidence>
<reference evidence="3 4" key="1">
    <citation type="submission" date="2019-01" db="EMBL/GenBank/DDBJ databases">
        <title>Nocardioides guangzhouensis sp. nov., an actinobacterium isolated from soil.</title>
        <authorList>
            <person name="Fu Y."/>
            <person name="Cai Y."/>
            <person name="Lin Z."/>
            <person name="Chen P."/>
        </authorList>
    </citation>
    <scope>NUCLEOTIDE SEQUENCE [LARGE SCALE GENOMIC DNA]</scope>
    <source>
        <strain evidence="3 4">130</strain>
    </source>
</reference>
<dbReference type="PANTHER" id="PTHR18964">
    <property type="entry name" value="ROK (REPRESSOR, ORF, KINASE) FAMILY"/>
    <property type="match status" value="1"/>
</dbReference>
<dbReference type="InterPro" id="IPR000600">
    <property type="entry name" value="ROK"/>
</dbReference>
<dbReference type="PANTHER" id="PTHR18964:SF149">
    <property type="entry name" value="BIFUNCTIONAL UDP-N-ACETYLGLUCOSAMINE 2-EPIMERASE_N-ACETYLMANNOSAMINE KINASE"/>
    <property type="match status" value="1"/>
</dbReference>
<name>A0A4Q4ZFK0_9ACTN</name>
<evidence type="ECO:0000313" key="4">
    <source>
        <dbReference type="Proteomes" id="UP000295198"/>
    </source>
</evidence>
<dbReference type="Proteomes" id="UP000295198">
    <property type="component" value="Unassembled WGS sequence"/>
</dbReference>
<dbReference type="InterPro" id="IPR043129">
    <property type="entry name" value="ATPase_NBD"/>
</dbReference>
<dbReference type="GO" id="GO:0003700">
    <property type="term" value="F:DNA-binding transcription factor activity"/>
    <property type="evidence" value="ECO:0007669"/>
    <property type="project" value="InterPro"/>
</dbReference>
<comment type="similarity">
    <text evidence="1">Belongs to the ROK (NagC/XylR) family.</text>
</comment>
<dbReference type="AlphaFoldDB" id="A0A4Q4ZFK0"/>
<keyword evidence="4" id="KW-1185">Reference proteome</keyword>
<dbReference type="Gene3D" id="3.30.420.40">
    <property type="match status" value="2"/>
</dbReference>
<accession>A0A4Q4ZFK0</accession>
<sequence>MREADGPVRVTAAADQAAVRGAHLGLVLRHLRDHGPRTRARLAAELGLSKATATSLVVELEQRGLVRRGAPARGSVGRPGATVELDGPRVCGIGAEINVDHVATSAVDLAGAVVVEDRRGLDSRRLGPDGVLDELTGMLRHVLDEVAAQDTIPAGITVGVAGLVDTTHDVITVAPNLGWRELPAAARLRDRLGVDAPTIRLDNEATLAAVAEADSADPERRDMLVIYGEVGVGGGIVSDGRPLRGRHGWAAEFGHILVDPQGRPCGCGRRGCWETVIGLHALLDAATDPDDRLRDPSLTLEERLEGIVSRAGLGDTRTLTALETVGTGIGAGAATLVNVLDPEVLVLSGYFAPLEPFLRESVEKRLDADVVAPRLGGTHVAFSTLGPVAAVRGGAAVSLAPVLTDPTLVPRRAGAETGGSR</sequence>
<dbReference type="SUPFAM" id="SSF46785">
    <property type="entry name" value="Winged helix' DNA-binding domain"/>
    <property type="match status" value="1"/>
</dbReference>
<evidence type="ECO:0000313" key="3">
    <source>
        <dbReference type="EMBL" id="RYP86887.1"/>
    </source>
</evidence>
<proteinExistence type="inferred from homology"/>
<dbReference type="Gene3D" id="1.10.10.10">
    <property type="entry name" value="Winged helix-like DNA-binding domain superfamily/Winged helix DNA-binding domain"/>
    <property type="match status" value="1"/>
</dbReference>